<evidence type="ECO:0008006" key="4">
    <source>
        <dbReference type="Google" id="ProtNLM"/>
    </source>
</evidence>
<sequence>MSTLTKIASAAAVVAISASSAFALETVETSVPTSLQNSRLADAEHIDSVTVNVEQIAAPASIDETLFQTTGRTTTTVVATTADTGAPESLRNTRLLQQ</sequence>
<dbReference type="STRING" id="1461694.ATO9_00315"/>
<evidence type="ECO:0000313" key="2">
    <source>
        <dbReference type="EMBL" id="KGM49987.1"/>
    </source>
</evidence>
<feature type="chain" id="PRO_5001969205" description="TonB-dependent receptor" evidence="1">
    <location>
        <begin position="24"/>
        <end position="98"/>
    </location>
</feature>
<gene>
    <name evidence="2" type="ORF">ATO9_00315</name>
</gene>
<name>A0A0A0ELE0_9RHOB</name>
<organism evidence="2 3">
    <name type="scientific">Pseudooceanicola atlanticus</name>
    <dbReference type="NCBI Taxonomy" id="1461694"/>
    <lineage>
        <taxon>Bacteria</taxon>
        <taxon>Pseudomonadati</taxon>
        <taxon>Pseudomonadota</taxon>
        <taxon>Alphaproteobacteria</taxon>
        <taxon>Rhodobacterales</taxon>
        <taxon>Paracoccaceae</taxon>
        <taxon>Pseudooceanicola</taxon>
    </lineage>
</organism>
<evidence type="ECO:0000256" key="1">
    <source>
        <dbReference type="SAM" id="SignalP"/>
    </source>
</evidence>
<dbReference type="Proteomes" id="UP000030004">
    <property type="component" value="Unassembled WGS sequence"/>
</dbReference>
<dbReference type="RefSeq" id="WP_043743567.1">
    <property type="nucleotide sequence ID" value="NZ_AQQX01000001.1"/>
</dbReference>
<accession>A0A0A0ELE0</accession>
<feature type="signal peptide" evidence="1">
    <location>
        <begin position="1"/>
        <end position="23"/>
    </location>
</feature>
<protein>
    <recommendedName>
        <fullName evidence="4">TonB-dependent receptor</fullName>
    </recommendedName>
</protein>
<dbReference type="AlphaFoldDB" id="A0A0A0ELE0"/>
<proteinExistence type="predicted"/>
<evidence type="ECO:0000313" key="3">
    <source>
        <dbReference type="Proteomes" id="UP000030004"/>
    </source>
</evidence>
<keyword evidence="3" id="KW-1185">Reference proteome</keyword>
<keyword evidence="1" id="KW-0732">Signal</keyword>
<reference evidence="2 3" key="1">
    <citation type="journal article" date="2015" name="Antonie Van Leeuwenhoek">
        <title>Pseudooceanicola atlanticus gen. nov. sp. nov., isolated from surface seawater of the Atlantic Ocean and reclassification of Oceanicola batsensis, Oceanicola marinus, Oceanicola nitratireducens, Oceanicola nanhaiensis, Oceanicola antarcticus and Oceanicola flagellatus, as Pseudooceanicola batsensis comb. nov., Pseudooceanicola marinus comb. nov., Pseudooceanicola nitratireducens comb. nov., Pseudooceanicola nanhaiensis comb. nov., Pseudooceanicola antarcticus comb. nov., and Pseudooceanicola flagellatus comb. nov.</title>
        <authorList>
            <person name="Lai Q."/>
            <person name="Li G."/>
            <person name="Liu X."/>
            <person name="Du Y."/>
            <person name="Sun F."/>
            <person name="Shao Z."/>
        </authorList>
    </citation>
    <scope>NUCLEOTIDE SEQUENCE [LARGE SCALE GENOMIC DNA]</scope>
    <source>
        <strain evidence="2 3">22II-s11g</strain>
    </source>
</reference>
<comment type="caution">
    <text evidence="2">The sequence shown here is derived from an EMBL/GenBank/DDBJ whole genome shotgun (WGS) entry which is preliminary data.</text>
</comment>
<dbReference type="EMBL" id="AQQX01000001">
    <property type="protein sequence ID" value="KGM49987.1"/>
    <property type="molecule type" value="Genomic_DNA"/>
</dbReference>